<name>A0A091DMY9_FUKDA</name>
<dbReference type="eggNOG" id="ENOG502QWSJ">
    <property type="taxonomic scope" value="Eukaryota"/>
</dbReference>
<organism evidence="3 4">
    <name type="scientific">Fukomys damarensis</name>
    <name type="common">Damaraland mole rat</name>
    <name type="synonym">Cryptomys damarensis</name>
    <dbReference type="NCBI Taxonomy" id="885580"/>
    <lineage>
        <taxon>Eukaryota</taxon>
        <taxon>Metazoa</taxon>
        <taxon>Chordata</taxon>
        <taxon>Craniata</taxon>
        <taxon>Vertebrata</taxon>
        <taxon>Euteleostomi</taxon>
        <taxon>Mammalia</taxon>
        <taxon>Eutheria</taxon>
        <taxon>Euarchontoglires</taxon>
        <taxon>Glires</taxon>
        <taxon>Rodentia</taxon>
        <taxon>Hystricomorpha</taxon>
        <taxon>Bathyergidae</taxon>
        <taxon>Fukomys</taxon>
    </lineage>
</organism>
<dbReference type="Proteomes" id="UP000028990">
    <property type="component" value="Unassembled WGS sequence"/>
</dbReference>
<dbReference type="PANTHER" id="PTHR14224">
    <property type="entry name" value="SIMILAR TO PREFERENTIALLY EXPRESSED ANTIGEN IN MELANOMA-LIKE 3"/>
    <property type="match status" value="1"/>
</dbReference>
<keyword evidence="1" id="KW-0433">Leucine-rich repeat</keyword>
<keyword evidence="4" id="KW-1185">Reference proteome</keyword>
<dbReference type="InterPro" id="IPR050694">
    <property type="entry name" value="LRRC14/PRAME"/>
</dbReference>
<evidence type="ECO:0000313" key="3">
    <source>
        <dbReference type="EMBL" id="KFO31630.1"/>
    </source>
</evidence>
<protein>
    <submittedName>
        <fullName evidence="3">PRAME family member 20/21</fullName>
    </submittedName>
</protein>
<evidence type="ECO:0000256" key="1">
    <source>
        <dbReference type="ARBA" id="ARBA00022614"/>
    </source>
</evidence>
<dbReference type="EMBL" id="KN122257">
    <property type="protein sequence ID" value="KFO31630.1"/>
    <property type="molecule type" value="Genomic_DNA"/>
</dbReference>
<evidence type="ECO:0000313" key="4">
    <source>
        <dbReference type="Proteomes" id="UP000028990"/>
    </source>
</evidence>
<reference evidence="3 4" key="1">
    <citation type="submission" date="2013-11" db="EMBL/GenBank/DDBJ databases">
        <title>The Damaraland mole rat (Fukomys damarensis) genome and evolution of African mole rats.</title>
        <authorList>
            <person name="Gladyshev V.N."/>
            <person name="Fang X."/>
        </authorList>
    </citation>
    <scope>NUCLEOTIDE SEQUENCE [LARGE SCALE GENOMIC DNA]</scope>
    <source>
        <tissue evidence="3">Liver</tissue>
    </source>
</reference>
<accession>A0A091DMY9</accession>
<evidence type="ECO:0000256" key="2">
    <source>
        <dbReference type="ARBA" id="ARBA00022737"/>
    </source>
</evidence>
<gene>
    <name evidence="3" type="ORF">H920_07016</name>
</gene>
<keyword evidence="2" id="KW-0677">Repeat</keyword>
<dbReference type="GO" id="GO:0005737">
    <property type="term" value="C:cytoplasm"/>
    <property type="evidence" value="ECO:0007669"/>
    <property type="project" value="TreeGrafter"/>
</dbReference>
<proteinExistence type="predicted"/>
<dbReference type="PANTHER" id="PTHR14224:SF19">
    <property type="entry name" value="PRAME FAMILY MEMBER 11-RELATED"/>
    <property type="match status" value="1"/>
</dbReference>
<sequence>MSTNSPPTLLKLAMQSLLRDEDLAMGAVGDLPGELFPPVYMEAFTRGLTELLKAMVPLWPFPYLPPGALMSMRRPQTSDTEVDIAEVEKKILQAVLDVLDV</sequence>
<dbReference type="AlphaFoldDB" id="A0A091DMY9"/>